<dbReference type="Proteomes" id="UP001431693">
    <property type="component" value="Unassembled WGS sequence"/>
</dbReference>
<dbReference type="Pfam" id="PF16255">
    <property type="entry name" value="Lipase_GDSL_lke"/>
    <property type="match status" value="1"/>
</dbReference>
<dbReference type="Gene3D" id="3.40.50.1110">
    <property type="entry name" value="SGNH hydrolase"/>
    <property type="match status" value="1"/>
</dbReference>
<dbReference type="EMBL" id="JASJEX010000005">
    <property type="protein sequence ID" value="MDJ1130308.1"/>
    <property type="molecule type" value="Genomic_DNA"/>
</dbReference>
<proteinExistence type="predicted"/>
<sequence>MLVSVMGDSMSTFEGFIPEGWNVFYTGENCEATGVTTVDDTWWMQVIRGMGGEFLANASWSGSCVEGVGYPAGESRARTDALQKDGAHPDVVLIFMGINDFGWGGTMNQMLGRGTATPTNIDLAKYPVVAPGPAPVDAAEKFGEAYSRMLQNIVCDNPGVEVWCLTLPVGRIVGAPSTAFTYPYRGNHFDRYNNAIRVAAGQWPGCHVADCRALMLDYEAVDGTHPTKRGMEQIASMVLHCMGLDDAPTDCPRSEQVCFQETCIGCPYARGTAFGWNTVCELSFPEPSFTNVRGVDAQAAPSGPAPKAQPWDPELSH</sequence>
<comment type="caution">
    <text evidence="2">The sequence shown here is derived from an EMBL/GenBank/DDBJ whole genome shotgun (WGS) entry which is preliminary data.</text>
</comment>
<accession>A0ABT6ZMM5</accession>
<organism evidence="2 3">
    <name type="scientific">Kribbibacterium absianum</name>
    <dbReference type="NCBI Taxonomy" id="3044210"/>
    <lineage>
        <taxon>Bacteria</taxon>
        <taxon>Bacillati</taxon>
        <taxon>Actinomycetota</taxon>
        <taxon>Coriobacteriia</taxon>
        <taxon>Coriobacteriales</taxon>
        <taxon>Kribbibacteriaceae</taxon>
        <taxon>Kribbibacterium</taxon>
    </lineage>
</organism>
<evidence type="ECO:0000256" key="1">
    <source>
        <dbReference type="SAM" id="MobiDB-lite"/>
    </source>
</evidence>
<dbReference type="InterPro" id="IPR032588">
    <property type="entry name" value="Lipase_GDSL_lke"/>
</dbReference>
<evidence type="ECO:0000313" key="3">
    <source>
        <dbReference type="Proteomes" id="UP001431693"/>
    </source>
</evidence>
<gene>
    <name evidence="2" type="ORF">QJ043_09495</name>
</gene>
<keyword evidence="3" id="KW-1185">Reference proteome</keyword>
<dbReference type="SUPFAM" id="SSF52266">
    <property type="entry name" value="SGNH hydrolase"/>
    <property type="match status" value="1"/>
</dbReference>
<evidence type="ECO:0000313" key="2">
    <source>
        <dbReference type="EMBL" id="MDJ1130308.1"/>
    </source>
</evidence>
<protein>
    <submittedName>
        <fullName evidence="2">SGNH/GDSL hydrolase family protein</fullName>
    </submittedName>
</protein>
<keyword evidence="2" id="KW-0378">Hydrolase</keyword>
<dbReference type="RefSeq" id="WP_283713454.1">
    <property type="nucleotide sequence ID" value="NZ_JASJEW010000004.1"/>
</dbReference>
<name>A0ABT6ZMM5_9ACTN</name>
<dbReference type="InterPro" id="IPR036514">
    <property type="entry name" value="SGNH_hydro_sf"/>
</dbReference>
<dbReference type="GO" id="GO:0016787">
    <property type="term" value="F:hydrolase activity"/>
    <property type="evidence" value="ECO:0007669"/>
    <property type="project" value="UniProtKB-KW"/>
</dbReference>
<dbReference type="CDD" id="cd00229">
    <property type="entry name" value="SGNH_hydrolase"/>
    <property type="match status" value="1"/>
</dbReference>
<feature type="region of interest" description="Disordered" evidence="1">
    <location>
        <begin position="294"/>
        <end position="317"/>
    </location>
</feature>
<reference evidence="2" key="1">
    <citation type="submission" date="2023-05" db="EMBL/GenBank/DDBJ databases">
        <title>[olsenella] sp. nov., isolated from a pig farm feces dump.</title>
        <authorList>
            <person name="Chang Y.-H."/>
        </authorList>
    </citation>
    <scope>NUCLEOTIDE SEQUENCE</scope>
    <source>
        <strain evidence="2">YH-ols2217</strain>
    </source>
</reference>